<accession>A0A397IM96</accession>
<evidence type="ECO:0000313" key="2">
    <source>
        <dbReference type="Proteomes" id="UP000266861"/>
    </source>
</evidence>
<dbReference type="Proteomes" id="UP000266861">
    <property type="component" value="Unassembled WGS sequence"/>
</dbReference>
<dbReference type="EMBL" id="PQFF01000201">
    <property type="protein sequence ID" value="RHZ75338.1"/>
    <property type="molecule type" value="Genomic_DNA"/>
</dbReference>
<comment type="caution">
    <text evidence="1">The sequence shown here is derived from an EMBL/GenBank/DDBJ whole genome shotgun (WGS) entry which is preliminary data.</text>
</comment>
<organism evidence="1 2">
    <name type="scientific">Diversispora epigaea</name>
    <dbReference type="NCBI Taxonomy" id="1348612"/>
    <lineage>
        <taxon>Eukaryota</taxon>
        <taxon>Fungi</taxon>
        <taxon>Fungi incertae sedis</taxon>
        <taxon>Mucoromycota</taxon>
        <taxon>Glomeromycotina</taxon>
        <taxon>Glomeromycetes</taxon>
        <taxon>Diversisporales</taxon>
        <taxon>Diversisporaceae</taxon>
        <taxon>Diversispora</taxon>
    </lineage>
</organism>
<reference evidence="1 2" key="1">
    <citation type="submission" date="2018-08" db="EMBL/GenBank/DDBJ databases">
        <title>Genome and evolution of the arbuscular mycorrhizal fungus Diversispora epigaea (formerly Glomus versiforme) and its bacterial endosymbionts.</title>
        <authorList>
            <person name="Sun X."/>
            <person name="Fei Z."/>
            <person name="Harrison M."/>
        </authorList>
    </citation>
    <scope>NUCLEOTIDE SEQUENCE [LARGE SCALE GENOMIC DNA]</scope>
    <source>
        <strain evidence="1 2">IT104</strain>
    </source>
</reference>
<dbReference type="OrthoDB" id="2356848at2759"/>
<keyword evidence="2" id="KW-1185">Reference proteome</keyword>
<protein>
    <submittedName>
        <fullName evidence="1">Uncharacterized protein</fullName>
    </submittedName>
</protein>
<name>A0A397IM96_9GLOM</name>
<evidence type="ECO:0000313" key="1">
    <source>
        <dbReference type="EMBL" id="RHZ75338.1"/>
    </source>
</evidence>
<gene>
    <name evidence="1" type="ORF">Glove_216g16</name>
</gene>
<sequence length="123" mass="14708">MVLNARMNNKKYLEARKLITYWSDVNGFYKSYTPEIGIAICFSCNQLEWRDIDLHALIVWMSNAVRRVKREREVAKKIRAINIISQKWLEYMYRPDGLCAPELAIHFKLLWGIREEMRRVSNV</sequence>
<dbReference type="AlphaFoldDB" id="A0A397IM96"/>
<proteinExistence type="predicted"/>